<feature type="non-terminal residue" evidence="2">
    <location>
        <position position="1"/>
    </location>
</feature>
<feature type="compositionally biased region" description="Low complexity" evidence="1">
    <location>
        <begin position="79"/>
        <end position="99"/>
    </location>
</feature>
<evidence type="ECO:0000313" key="2">
    <source>
        <dbReference type="EMBL" id="CAD7000980.1"/>
    </source>
</evidence>
<dbReference type="Proteomes" id="UP000606786">
    <property type="component" value="Unassembled WGS sequence"/>
</dbReference>
<dbReference type="AlphaFoldDB" id="A0A811UQ13"/>
<organism evidence="2 3">
    <name type="scientific">Ceratitis capitata</name>
    <name type="common">Mediterranean fruit fly</name>
    <name type="synonym">Tephritis capitata</name>
    <dbReference type="NCBI Taxonomy" id="7213"/>
    <lineage>
        <taxon>Eukaryota</taxon>
        <taxon>Metazoa</taxon>
        <taxon>Ecdysozoa</taxon>
        <taxon>Arthropoda</taxon>
        <taxon>Hexapoda</taxon>
        <taxon>Insecta</taxon>
        <taxon>Pterygota</taxon>
        <taxon>Neoptera</taxon>
        <taxon>Endopterygota</taxon>
        <taxon>Diptera</taxon>
        <taxon>Brachycera</taxon>
        <taxon>Muscomorpha</taxon>
        <taxon>Tephritoidea</taxon>
        <taxon>Tephritidae</taxon>
        <taxon>Ceratitis</taxon>
        <taxon>Ceratitis</taxon>
    </lineage>
</organism>
<accession>A0A811UQ13</accession>
<evidence type="ECO:0000256" key="1">
    <source>
        <dbReference type="SAM" id="MobiDB-lite"/>
    </source>
</evidence>
<proteinExistence type="predicted"/>
<keyword evidence="3" id="KW-1185">Reference proteome</keyword>
<gene>
    <name evidence="2" type="ORF">CCAP1982_LOCUS9453</name>
</gene>
<protein>
    <submittedName>
        <fullName evidence="2">(Mediterranean fruit fly) hypothetical protein</fullName>
    </submittedName>
</protein>
<reference evidence="2" key="1">
    <citation type="submission" date="2020-11" db="EMBL/GenBank/DDBJ databases">
        <authorList>
            <person name="Whitehead M."/>
        </authorList>
    </citation>
    <scope>NUCLEOTIDE SEQUENCE</scope>
    <source>
        <strain evidence="2">EGII</strain>
    </source>
</reference>
<dbReference type="EMBL" id="CAJHJT010000023">
    <property type="protein sequence ID" value="CAD7000980.1"/>
    <property type="molecule type" value="Genomic_DNA"/>
</dbReference>
<evidence type="ECO:0000313" key="3">
    <source>
        <dbReference type="Proteomes" id="UP000606786"/>
    </source>
</evidence>
<feature type="region of interest" description="Disordered" evidence="1">
    <location>
        <begin position="57"/>
        <end position="99"/>
    </location>
</feature>
<sequence length="169" mass="19684">VNETRKRKNQIVNDHTMAKIKNNYYAILDSETENCDEDVIKKFERQVLLNNVNKNIEPQRNKNDKPTIPASLNRTDPTNNTCENNNAENNNNSAKNKNTNIPPINVYEIQSKQITELLKGGLKITKFKIKEYNQNKRAILLYNLDEYIRVRGHLEKAKAKFIHSKMSQN</sequence>
<comment type="caution">
    <text evidence="2">The sequence shown here is derived from an EMBL/GenBank/DDBJ whole genome shotgun (WGS) entry which is preliminary data.</text>
</comment>
<name>A0A811UQ13_CERCA</name>